<sequence length="201" mass="23288">MECLHRARFGFWVFFPFSYQGYLLGVDLNLDSMQKRVNKANFSIAYKAKHFELLGSVNNWAKCYSGSVCQKINDSLKTAGNVTWDRELSDIGWSVGMAFKPDPSKGHVMKAKLDHLFRLSLAWKTKLSCMYFLLHDIAFFLHICFLYVFTTHSDYSFQNVSCLPSLFFSQIQKDYIKNLRTQSEIMINFMRVSLASALTSY</sequence>
<evidence type="ECO:0000256" key="4">
    <source>
        <dbReference type="SAM" id="Phobius"/>
    </source>
</evidence>
<reference evidence="5" key="1">
    <citation type="submission" date="2018-11" db="EMBL/GenBank/DDBJ databases">
        <authorList>
            <consortium name="Pathogen Informatics"/>
        </authorList>
    </citation>
    <scope>NUCLEOTIDE SEQUENCE</scope>
</reference>
<evidence type="ECO:0000256" key="1">
    <source>
        <dbReference type="ARBA" id="ARBA00004294"/>
    </source>
</evidence>
<keyword evidence="3" id="KW-1000">Mitochondrion outer membrane</keyword>
<keyword evidence="4" id="KW-1133">Transmembrane helix</keyword>
<evidence type="ECO:0000313" key="6">
    <source>
        <dbReference type="Proteomes" id="UP000784294"/>
    </source>
</evidence>
<keyword evidence="2" id="KW-1134">Transmembrane beta strand</keyword>
<name>A0A448X1K2_9PLAT</name>
<evidence type="ECO:0000313" key="5">
    <source>
        <dbReference type="EMBL" id="VEL25539.1"/>
    </source>
</evidence>
<keyword evidence="4" id="KW-0812">Transmembrane</keyword>
<keyword evidence="6" id="KW-1185">Reference proteome</keyword>
<dbReference type="GO" id="GO:0055085">
    <property type="term" value="P:transmembrane transport"/>
    <property type="evidence" value="ECO:0007669"/>
    <property type="project" value="InterPro"/>
</dbReference>
<dbReference type="Proteomes" id="UP000784294">
    <property type="component" value="Unassembled WGS sequence"/>
</dbReference>
<gene>
    <name evidence="5" type="ORF">PXEA_LOCUS18979</name>
</gene>
<keyword evidence="4" id="KW-0472">Membrane</keyword>
<evidence type="ECO:0008006" key="7">
    <source>
        <dbReference type="Google" id="ProtNLM"/>
    </source>
</evidence>
<evidence type="ECO:0000256" key="2">
    <source>
        <dbReference type="ARBA" id="ARBA00022452"/>
    </source>
</evidence>
<dbReference type="EMBL" id="CAAALY010074686">
    <property type="protein sequence ID" value="VEL25539.1"/>
    <property type="molecule type" value="Genomic_DNA"/>
</dbReference>
<accession>A0A448X1K2</accession>
<dbReference type="OrthoDB" id="7827681at2759"/>
<protein>
    <recommendedName>
        <fullName evidence="7">Voltage-dependent anion-selective channel protein 3</fullName>
    </recommendedName>
</protein>
<feature type="transmembrane region" description="Helical" evidence="4">
    <location>
        <begin position="128"/>
        <end position="149"/>
    </location>
</feature>
<dbReference type="InterPro" id="IPR023614">
    <property type="entry name" value="Porin_dom_sf"/>
</dbReference>
<comment type="subcellular location">
    <subcellularLocation>
        <location evidence="1">Mitochondrion outer membrane</location>
    </subcellularLocation>
</comment>
<evidence type="ECO:0000256" key="3">
    <source>
        <dbReference type="ARBA" id="ARBA00022787"/>
    </source>
</evidence>
<dbReference type="InterPro" id="IPR027246">
    <property type="entry name" value="Porin_Euk/Tom40"/>
</dbReference>
<organism evidence="5 6">
    <name type="scientific">Protopolystoma xenopodis</name>
    <dbReference type="NCBI Taxonomy" id="117903"/>
    <lineage>
        <taxon>Eukaryota</taxon>
        <taxon>Metazoa</taxon>
        <taxon>Spiralia</taxon>
        <taxon>Lophotrochozoa</taxon>
        <taxon>Platyhelminthes</taxon>
        <taxon>Monogenea</taxon>
        <taxon>Polyopisthocotylea</taxon>
        <taxon>Polystomatidea</taxon>
        <taxon>Polystomatidae</taxon>
        <taxon>Protopolystoma</taxon>
    </lineage>
</organism>
<dbReference type="Pfam" id="PF01459">
    <property type="entry name" value="Porin_3"/>
    <property type="match status" value="1"/>
</dbReference>
<proteinExistence type="predicted"/>
<dbReference type="GO" id="GO:0005741">
    <property type="term" value="C:mitochondrial outer membrane"/>
    <property type="evidence" value="ECO:0007669"/>
    <property type="project" value="UniProtKB-SubCell"/>
</dbReference>
<keyword evidence="3" id="KW-0496">Mitochondrion</keyword>
<dbReference type="AlphaFoldDB" id="A0A448X1K2"/>
<comment type="caution">
    <text evidence="5">The sequence shown here is derived from an EMBL/GenBank/DDBJ whole genome shotgun (WGS) entry which is preliminary data.</text>
</comment>
<dbReference type="Gene3D" id="2.40.160.10">
    <property type="entry name" value="Porin"/>
    <property type="match status" value="1"/>
</dbReference>